<dbReference type="AlphaFoldDB" id="A0A9W7D1Q8"/>
<dbReference type="InterPro" id="IPR056924">
    <property type="entry name" value="SH3_Tf2-1"/>
</dbReference>
<feature type="region of interest" description="Disordered" evidence="1">
    <location>
        <begin position="107"/>
        <end position="171"/>
    </location>
</feature>
<comment type="caution">
    <text evidence="3">The sequence shown here is derived from an EMBL/GenBank/DDBJ whole genome shotgun (WGS) entry which is preliminary data.</text>
</comment>
<dbReference type="EMBL" id="BSXT01002565">
    <property type="protein sequence ID" value="GMF49677.1"/>
    <property type="molecule type" value="Genomic_DNA"/>
</dbReference>
<name>A0A9W7D1Q8_9STRA</name>
<organism evidence="3 4">
    <name type="scientific">Phytophthora fragariaefolia</name>
    <dbReference type="NCBI Taxonomy" id="1490495"/>
    <lineage>
        <taxon>Eukaryota</taxon>
        <taxon>Sar</taxon>
        <taxon>Stramenopiles</taxon>
        <taxon>Oomycota</taxon>
        <taxon>Peronosporomycetes</taxon>
        <taxon>Peronosporales</taxon>
        <taxon>Peronosporaceae</taxon>
        <taxon>Phytophthora</taxon>
    </lineage>
</organism>
<evidence type="ECO:0000259" key="2">
    <source>
        <dbReference type="Pfam" id="PF24626"/>
    </source>
</evidence>
<feature type="compositionally biased region" description="Polar residues" evidence="1">
    <location>
        <begin position="113"/>
        <end position="125"/>
    </location>
</feature>
<keyword evidence="4" id="KW-1185">Reference proteome</keyword>
<feature type="compositionally biased region" description="Polar residues" evidence="1">
    <location>
        <begin position="161"/>
        <end position="171"/>
    </location>
</feature>
<accession>A0A9W7D1Q8</accession>
<gene>
    <name evidence="3" type="ORF">Pfra01_001967000</name>
</gene>
<evidence type="ECO:0000313" key="3">
    <source>
        <dbReference type="EMBL" id="GMF49677.1"/>
    </source>
</evidence>
<dbReference type="Proteomes" id="UP001165121">
    <property type="component" value="Unassembled WGS sequence"/>
</dbReference>
<dbReference type="OrthoDB" id="2630497at2759"/>
<feature type="domain" description="Tf2-1-like SH3-like" evidence="2">
    <location>
        <begin position="26"/>
        <end position="89"/>
    </location>
</feature>
<proteinExistence type="predicted"/>
<reference evidence="3" key="1">
    <citation type="submission" date="2023-04" db="EMBL/GenBank/DDBJ databases">
        <title>Phytophthora fragariaefolia NBRC 109709.</title>
        <authorList>
            <person name="Ichikawa N."/>
            <person name="Sato H."/>
            <person name="Tonouchi N."/>
        </authorList>
    </citation>
    <scope>NUCLEOTIDE SEQUENCE</scope>
    <source>
        <strain evidence="3">NBRC 109709</strain>
    </source>
</reference>
<evidence type="ECO:0000256" key="1">
    <source>
        <dbReference type="SAM" id="MobiDB-lite"/>
    </source>
</evidence>
<protein>
    <submittedName>
        <fullName evidence="3">Unnamed protein product</fullName>
    </submittedName>
</protein>
<sequence length="171" mass="18582">MAESQGKQKEHADAKGRSNVNCYEVGDLVLLNAKNLPTHPVSAVFKTKSRPRFIAPFKVVAKKGLAYTLNLPKKMRTHPVFYVGLFKPYLDPVQVSFGDLVSRASPTHLEAEPSTQQAVPRGQSQDSDRAESLAGRPEGQSDHDGNPIVPEELGPSPVAGTASQSHRNSDR</sequence>
<dbReference type="Pfam" id="PF24626">
    <property type="entry name" value="SH3_Tf2-1"/>
    <property type="match status" value="1"/>
</dbReference>
<evidence type="ECO:0000313" key="4">
    <source>
        <dbReference type="Proteomes" id="UP001165121"/>
    </source>
</evidence>